<comment type="subcellular location">
    <subcellularLocation>
        <location evidence="1">Nucleus</location>
    </subcellularLocation>
</comment>
<dbReference type="Pfam" id="PF14327">
    <property type="entry name" value="CSTF2_hinge"/>
    <property type="match status" value="1"/>
</dbReference>
<proteinExistence type="predicted"/>
<dbReference type="EMBL" id="AZNF01000005">
    <property type="protein sequence ID" value="KID66515.1"/>
    <property type="molecule type" value="Genomic_DNA"/>
</dbReference>
<sequence length="339" mass="35597">MSTRPPSRVVFVGNIPYGLSEEQITEIFSRAGKVERFRLVYDSETGRPKGFGFADYPDTGSSSNPYAAAEHTAIASSTLPRNHADLISATDSASSAVRNLNDFEVMGRKLRVDFSNEQKSGDDDNSQSTSNPTNGTPTNAYGAQAISLPPLPAGKEIPPGLTCTDAISRTLNTLPPSQLLDILGQMKTLATSEPQRATELLQQAPQLSYAVFQALLLMGLVSPEAIQSVADPTAPLPAPQQPATAYPGSAAVSAYSTANNNTPPVAGMPYAPPAAAAPTTAQPSYGAPAAPPPASATAQDPDALMRAVMDLTQAQIDMLPEADKQQIMALRATFAGQRR</sequence>
<dbReference type="AlphaFoldDB" id="A0A0B4EX95"/>
<feature type="compositionally biased region" description="Low complexity" evidence="4">
    <location>
        <begin position="126"/>
        <end position="139"/>
    </location>
</feature>
<dbReference type="InterPro" id="IPR012677">
    <property type="entry name" value="Nucleotide-bd_a/b_plait_sf"/>
</dbReference>
<evidence type="ECO:0000256" key="2">
    <source>
        <dbReference type="ARBA" id="ARBA00023242"/>
    </source>
</evidence>
<dbReference type="CDD" id="cd12398">
    <property type="entry name" value="RRM_CSTF2_RNA15_like"/>
    <property type="match status" value="1"/>
</dbReference>
<protein>
    <submittedName>
        <fullName evidence="6">Polyadenylation factor subunit CstF64</fullName>
    </submittedName>
</protein>
<evidence type="ECO:0000313" key="6">
    <source>
        <dbReference type="EMBL" id="KID66515.1"/>
    </source>
</evidence>
<dbReference type="Proteomes" id="UP000031186">
    <property type="component" value="Unassembled WGS sequence"/>
</dbReference>
<dbReference type="GO" id="GO:0031124">
    <property type="term" value="P:mRNA 3'-end processing"/>
    <property type="evidence" value="ECO:0007669"/>
    <property type="project" value="InterPro"/>
</dbReference>
<dbReference type="InterPro" id="IPR000504">
    <property type="entry name" value="RRM_dom"/>
</dbReference>
<dbReference type="InterPro" id="IPR035979">
    <property type="entry name" value="RBD_domain_sf"/>
</dbReference>
<evidence type="ECO:0000256" key="4">
    <source>
        <dbReference type="SAM" id="MobiDB-lite"/>
    </source>
</evidence>
<dbReference type="OrthoDB" id="272703at2759"/>
<dbReference type="SMART" id="SM00360">
    <property type="entry name" value="RRM"/>
    <property type="match status" value="1"/>
</dbReference>
<dbReference type="Pfam" id="PF14304">
    <property type="entry name" value="CSTF_C"/>
    <property type="match status" value="1"/>
</dbReference>
<keyword evidence="3" id="KW-0694">RNA-binding</keyword>
<feature type="region of interest" description="Disordered" evidence="4">
    <location>
        <begin position="114"/>
        <end position="144"/>
    </location>
</feature>
<name>A0A0B4EX95_METAF</name>
<dbReference type="InterPro" id="IPR025742">
    <property type="entry name" value="CSTF2_hinge"/>
</dbReference>
<dbReference type="SUPFAM" id="SSF54928">
    <property type="entry name" value="RNA-binding domain, RBD"/>
    <property type="match status" value="1"/>
</dbReference>
<reference evidence="6 7" key="1">
    <citation type="journal article" date="2014" name="Proc. Natl. Acad. Sci. U.S.A.">
        <title>Trajectory and genomic determinants of fungal-pathogen speciation and host adaptation.</title>
        <authorList>
            <person name="Hu X."/>
            <person name="Xiao G."/>
            <person name="Zheng P."/>
            <person name="Shang Y."/>
            <person name="Su Y."/>
            <person name="Zhang X."/>
            <person name="Liu X."/>
            <person name="Zhan S."/>
            <person name="St Leger R.J."/>
            <person name="Wang C."/>
        </authorList>
    </citation>
    <scope>NUCLEOTIDE SEQUENCE [LARGE SCALE GENOMIC DNA]</scope>
    <source>
        <strain evidence="6 7">ARSEF 549</strain>
    </source>
</reference>
<comment type="caution">
    <text evidence="6">The sequence shown here is derived from an EMBL/GenBank/DDBJ whole genome shotgun (WGS) entry which is preliminary data.</text>
</comment>
<dbReference type="PROSITE" id="PS50102">
    <property type="entry name" value="RRM"/>
    <property type="match status" value="1"/>
</dbReference>
<accession>A0A0B4EX95</accession>
<dbReference type="Gene3D" id="3.30.70.330">
    <property type="match status" value="1"/>
</dbReference>
<keyword evidence="2" id="KW-0539">Nucleus</keyword>
<dbReference type="Gene3D" id="1.10.20.70">
    <property type="entry name" value="Transcription termination and cleavage factor, C-terminal domain"/>
    <property type="match status" value="1"/>
</dbReference>
<dbReference type="Pfam" id="PF00076">
    <property type="entry name" value="RRM_1"/>
    <property type="match status" value="1"/>
</dbReference>
<dbReference type="VEuPathDB" id="FungiDB:MAN_04796"/>
<dbReference type="GO" id="GO:0005847">
    <property type="term" value="C:mRNA cleavage and polyadenylation specificity factor complex"/>
    <property type="evidence" value="ECO:0007669"/>
    <property type="project" value="TreeGrafter"/>
</dbReference>
<keyword evidence="7" id="KW-1185">Reference proteome</keyword>
<evidence type="ECO:0000256" key="1">
    <source>
        <dbReference type="ARBA" id="ARBA00004123"/>
    </source>
</evidence>
<dbReference type="GO" id="GO:0003729">
    <property type="term" value="F:mRNA binding"/>
    <property type="evidence" value="ECO:0007669"/>
    <property type="project" value="TreeGrafter"/>
</dbReference>
<dbReference type="PANTHER" id="PTHR45735:SF2">
    <property type="entry name" value="CLEAVAGE STIMULATION FACTOR SUBUNIT 2"/>
    <property type="match status" value="1"/>
</dbReference>
<feature type="region of interest" description="Disordered" evidence="4">
    <location>
        <begin position="274"/>
        <end position="298"/>
    </location>
</feature>
<evidence type="ECO:0000259" key="5">
    <source>
        <dbReference type="PROSITE" id="PS50102"/>
    </source>
</evidence>
<organism evidence="6 7">
    <name type="scientific">Metarhizium anisopliae (strain ARSEF 549)</name>
    <dbReference type="NCBI Taxonomy" id="3151832"/>
    <lineage>
        <taxon>Eukaryota</taxon>
        <taxon>Fungi</taxon>
        <taxon>Dikarya</taxon>
        <taxon>Ascomycota</taxon>
        <taxon>Pezizomycotina</taxon>
        <taxon>Sordariomycetes</taxon>
        <taxon>Hypocreomycetidae</taxon>
        <taxon>Hypocreales</taxon>
        <taxon>Clavicipitaceae</taxon>
        <taxon>Metarhizium</taxon>
    </lineage>
</organism>
<feature type="compositionally biased region" description="Low complexity" evidence="4">
    <location>
        <begin position="274"/>
        <end position="288"/>
    </location>
</feature>
<dbReference type="HOGENOM" id="CLU_028601_0_1_1"/>
<dbReference type="PANTHER" id="PTHR45735">
    <property type="entry name" value="CLEAVAGE STIMULATION FACTOR SUBUNIT 2"/>
    <property type="match status" value="1"/>
</dbReference>
<dbReference type="Gene3D" id="1.25.40.630">
    <property type="match status" value="1"/>
</dbReference>
<feature type="non-terminal residue" evidence="6">
    <location>
        <position position="1"/>
    </location>
</feature>
<evidence type="ECO:0000256" key="3">
    <source>
        <dbReference type="PROSITE-ProRule" id="PRU00176"/>
    </source>
</evidence>
<dbReference type="InterPro" id="IPR038192">
    <property type="entry name" value="CSTF_C_sf"/>
</dbReference>
<dbReference type="InterPro" id="IPR026896">
    <property type="entry name" value="CSTF_C"/>
</dbReference>
<evidence type="ECO:0000313" key="7">
    <source>
        <dbReference type="Proteomes" id="UP000031186"/>
    </source>
</evidence>
<gene>
    <name evidence="6" type="ORF">MAN_04796</name>
</gene>
<feature type="domain" description="RRM" evidence="5">
    <location>
        <begin position="8"/>
        <end position="117"/>
    </location>
</feature>